<sequence length="281" mass="30062">MKYGTCRILAVASGDYGLAQSADGSSAMVIGAATMFRKHANFGDFSRSVLISVAAMLLGSLSFGSGRAAAEKMERSDRVDVAIVFAVDRSSLLDSDTVQMVRAGHVAALRSLHDVMTSGPNQCVAVTYREWSRTQKEDVVLPWSQICSETDADAAARAIALNDYGRSDSDLSHERRSFSLLIDAALAELKAAPWGSNRRIVNISAGDIVDIIRPSAATTNIIAVQNDFVGRGGNVIATASSSSDYIAAIERTLMFDVGGDRAFFMKPEEQSIRTAKTDIVP</sequence>
<accession>A0A5N1K416</accession>
<dbReference type="Pfam" id="PF06707">
    <property type="entry name" value="DUF1194"/>
    <property type="match status" value="1"/>
</dbReference>
<dbReference type="Proteomes" id="UP000327108">
    <property type="component" value="Unassembled WGS sequence"/>
</dbReference>
<gene>
    <name evidence="1" type="ORF">F3W84_01255</name>
</gene>
<dbReference type="EMBL" id="VYXQ01000001">
    <property type="protein sequence ID" value="KAA9371066.1"/>
    <property type="molecule type" value="Genomic_DNA"/>
</dbReference>
<keyword evidence="2" id="KW-1185">Reference proteome</keyword>
<comment type="caution">
    <text evidence="1">The sequence shown here is derived from an EMBL/GenBank/DDBJ whole genome shotgun (WGS) entry which is preliminary data.</text>
</comment>
<organism evidence="1 2">
    <name type="scientific">Ochrobactrum quorumnocens</name>
    <dbReference type="NCBI Taxonomy" id="271865"/>
    <lineage>
        <taxon>Bacteria</taxon>
        <taxon>Pseudomonadati</taxon>
        <taxon>Pseudomonadota</taxon>
        <taxon>Alphaproteobacteria</taxon>
        <taxon>Hyphomicrobiales</taxon>
        <taxon>Brucellaceae</taxon>
        <taxon>Brucella/Ochrobactrum group</taxon>
        <taxon>Ochrobactrum</taxon>
    </lineage>
</organism>
<name>A0A5N1K416_9HYPH</name>
<evidence type="ECO:0000313" key="1">
    <source>
        <dbReference type="EMBL" id="KAA9371066.1"/>
    </source>
</evidence>
<protein>
    <submittedName>
        <fullName evidence="1">DUF1194 domain-containing protein</fullName>
    </submittedName>
</protein>
<dbReference type="AlphaFoldDB" id="A0A5N1K416"/>
<evidence type="ECO:0000313" key="2">
    <source>
        <dbReference type="Proteomes" id="UP000327108"/>
    </source>
</evidence>
<proteinExistence type="predicted"/>
<reference evidence="1 2" key="1">
    <citation type="submission" date="2019-09" db="EMBL/GenBank/DDBJ databases">
        <title>Biological control of the noxious weed angled onion (Allium triquetrum) thwarted by endophytic bacteria in Victoria, Australia.</title>
        <authorList>
            <person name="Tehranchian P."/>
            <person name="Adair R.J."/>
            <person name="Van T.H."/>
            <person name="Morrison P.D."/>
            <person name="Williams H."/>
            <person name="Lawrie A.C."/>
        </authorList>
    </citation>
    <scope>NUCLEOTIDE SEQUENCE [LARGE SCALE GENOMIC DNA]</scope>
    <source>
        <strain evidence="1 2">RPTAtOch1</strain>
    </source>
</reference>
<dbReference type="InterPro" id="IPR010607">
    <property type="entry name" value="DUF1194"/>
</dbReference>